<dbReference type="KEGG" id="dori:FH5T_08865"/>
<dbReference type="EMBL" id="CP007451">
    <property type="protein sequence ID" value="AHW59665.1"/>
    <property type="molecule type" value="Genomic_DNA"/>
</dbReference>
<comment type="function">
    <text evidence="3">Catalyzes the formation of 4-diphosphocytidyl-2-C-methyl-D-erythritol from CTP and 2-C-methyl-D-erythritol 4-phosphate (MEP).</text>
</comment>
<feature type="site" description="Positions MEP for the nucleophilic attack" evidence="3">
    <location>
        <position position="206"/>
    </location>
</feature>
<dbReference type="NCBIfam" id="TIGR00453">
    <property type="entry name" value="ispD"/>
    <property type="match status" value="1"/>
</dbReference>
<evidence type="ECO:0000256" key="3">
    <source>
        <dbReference type="HAMAP-Rule" id="MF_00108"/>
    </source>
</evidence>
<evidence type="ECO:0000256" key="1">
    <source>
        <dbReference type="ARBA" id="ARBA00022679"/>
    </source>
</evidence>
<keyword evidence="3" id="KW-0414">Isoprene biosynthesis</keyword>
<dbReference type="AlphaFoldDB" id="X5DWS2"/>
<dbReference type="HOGENOM" id="CLU_061281_2_2_10"/>
<evidence type="ECO:0000313" key="4">
    <source>
        <dbReference type="EMBL" id="AHW59665.1"/>
    </source>
</evidence>
<evidence type="ECO:0000256" key="2">
    <source>
        <dbReference type="ARBA" id="ARBA00022695"/>
    </source>
</evidence>
<evidence type="ECO:0000313" key="6">
    <source>
        <dbReference type="Proteomes" id="UP000023772"/>
    </source>
</evidence>
<dbReference type="EMBL" id="FOHT01000002">
    <property type="protein sequence ID" value="SES80109.1"/>
    <property type="molecule type" value="Genomic_DNA"/>
</dbReference>
<dbReference type="RefSeq" id="WP_038557539.1">
    <property type="nucleotide sequence ID" value="NZ_FOHT01000002.1"/>
</dbReference>
<gene>
    <name evidence="3" type="primary">ispD</name>
    <name evidence="4" type="ORF">FH5T_08865</name>
    <name evidence="5" type="ORF">SAMN05444285_102116</name>
</gene>
<dbReference type="InterPro" id="IPR029044">
    <property type="entry name" value="Nucleotide-diphossugar_trans"/>
</dbReference>
<dbReference type="GO" id="GO:0050518">
    <property type="term" value="F:2-C-methyl-D-erythritol 4-phosphate cytidylyltransferase activity"/>
    <property type="evidence" value="ECO:0007669"/>
    <property type="project" value="UniProtKB-UniRule"/>
</dbReference>
<keyword evidence="2 3" id="KW-0548">Nucleotidyltransferase</keyword>
<dbReference type="HAMAP" id="MF_00108">
    <property type="entry name" value="IspD"/>
    <property type="match status" value="1"/>
</dbReference>
<dbReference type="InterPro" id="IPR050088">
    <property type="entry name" value="IspD/TarI_cytidylyltransf_bact"/>
</dbReference>
<dbReference type="NCBIfam" id="NF001186">
    <property type="entry name" value="PRK00155.2-3"/>
    <property type="match status" value="1"/>
</dbReference>
<dbReference type="OrthoDB" id="9806837at2"/>
<dbReference type="UniPathway" id="UPA00056">
    <property type="reaction ID" value="UER00093"/>
</dbReference>
<dbReference type="Pfam" id="PF01128">
    <property type="entry name" value="IspD"/>
    <property type="match status" value="1"/>
</dbReference>
<accession>X5DWS2</accession>
<dbReference type="PANTHER" id="PTHR32125">
    <property type="entry name" value="2-C-METHYL-D-ERYTHRITOL 4-PHOSPHATE CYTIDYLYLTRANSFERASE, CHLOROPLASTIC"/>
    <property type="match status" value="1"/>
</dbReference>
<name>X5DWS2_9BACT</name>
<organism evidence="5 7">
    <name type="scientific">Draconibacterium orientale</name>
    <dbReference type="NCBI Taxonomy" id="1168034"/>
    <lineage>
        <taxon>Bacteria</taxon>
        <taxon>Pseudomonadati</taxon>
        <taxon>Bacteroidota</taxon>
        <taxon>Bacteroidia</taxon>
        <taxon>Marinilabiliales</taxon>
        <taxon>Prolixibacteraceae</taxon>
        <taxon>Draconibacterium</taxon>
    </lineage>
</organism>
<proteinExistence type="inferred from homology"/>
<comment type="pathway">
    <text evidence="3">Isoprenoid biosynthesis; isopentenyl diphosphate biosynthesis via DXP pathway; isopentenyl diphosphate from 1-deoxy-D-xylulose 5-phosphate: step 2/6.</text>
</comment>
<dbReference type="eggNOG" id="COG1211">
    <property type="taxonomic scope" value="Bacteria"/>
</dbReference>
<keyword evidence="6" id="KW-1185">Reference proteome</keyword>
<dbReference type="STRING" id="1168034.FH5T_08865"/>
<dbReference type="SUPFAM" id="SSF53448">
    <property type="entry name" value="Nucleotide-diphospho-sugar transferases"/>
    <property type="match status" value="1"/>
</dbReference>
<feature type="site" description="Positions MEP for the nucleophilic attack" evidence="3">
    <location>
        <position position="152"/>
    </location>
</feature>
<reference evidence="4 6" key="1">
    <citation type="submission" date="2014-03" db="EMBL/GenBank/DDBJ databases">
        <title>Complete genome sequence of a deeply braunched marine Bacteroidia bacterium Draconibacterium orientale type strain FH5T.</title>
        <authorList>
            <person name="Li X."/>
            <person name="Wang X."/>
            <person name="Xie Z."/>
            <person name="Du Z."/>
            <person name="Chen G."/>
        </authorList>
    </citation>
    <scope>NUCLEOTIDE SEQUENCE [LARGE SCALE GENOMIC DNA]</scope>
    <source>
        <strain evidence="4 6">FH5</strain>
    </source>
</reference>
<evidence type="ECO:0000313" key="5">
    <source>
        <dbReference type="EMBL" id="SES80109.1"/>
    </source>
</evidence>
<dbReference type="InterPro" id="IPR001228">
    <property type="entry name" value="IspD"/>
</dbReference>
<dbReference type="EC" id="2.7.7.60" evidence="3"/>
<dbReference type="InterPro" id="IPR034683">
    <property type="entry name" value="IspD/TarI"/>
</dbReference>
<feature type="site" description="Transition state stabilizer" evidence="3">
    <location>
        <position position="23"/>
    </location>
</feature>
<keyword evidence="1 3" id="KW-0808">Transferase</keyword>
<dbReference type="PANTHER" id="PTHR32125:SF4">
    <property type="entry name" value="2-C-METHYL-D-ERYTHRITOL 4-PHOSPHATE CYTIDYLYLTRANSFERASE, CHLOROPLASTIC"/>
    <property type="match status" value="1"/>
</dbReference>
<dbReference type="Gene3D" id="3.90.550.10">
    <property type="entry name" value="Spore Coat Polysaccharide Biosynthesis Protein SpsA, Chain A"/>
    <property type="match status" value="1"/>
</dbReference>
<dbReference type="CDD" id="cd02516">
    <property type="entry name" value="CDP-ME_synthetase"/>
    <property type="match status" value="1"/>
</dbReference>
<feature type="site" description="Transition state stabilizer" evidence="3">
    <location>
        <position position="16"/>
    </location>
</feature>
<reference evidence="5 7" key="2">
    <citation type="submission" date="2016-10" db="EMBL/GenBank/DDBJ databases">
        <authorList>
            <person name="de Groot N.N."/>
        </authorList>
    </citation>
    <scope>NUCLEOTIDE SEQUENCE [LARGE SCALE GENOMIC DNA]</scope>
    <source>
        <strain evidence="5 7">DSM 25947</strain>
    </source>
</reference>
<dbReference type="Proteomes" id="UP000181981">
    <property type="component" value="Unassembled WGS sequence"/>
</dbReference>
<evidence type="ECO:0000313" key="7">
    <source>
        <dbReference type="Proteomes" id="UP000181981"/>
    </source>
</evidence>
<protein>
    <recommendedName>
        <fullName evidence="3">2-C-methyl-D-erythritol 4-phosphate cytidylyltransferase</fullName>
        <ecNumber evidence="3">2.7.7.60</ecNumber>
    </recommendedName>
    <alternativeName>
        <fullName evidence="3">4-diphosphocytidyl-2C-methyl-D-erythritol synthase</fullName>
    </alternativeName>
    <alternativeName>
        <fullName evidence="3">MEP cytidylyltransferase</fullName>
        <shortName evidence="3">MCT</shortName>
    </alternativeName>
</protein>
<dbReference type="FunFam" id="3.90.550.10:FF:000003">
    <property type="entry name" value="2-C-methyl-D-erythritol 4-phosphate cytidylyltransferase"/>
    <property type="match status" value="1"/>
</dbReference>
<dbReference type="GO" id="GO:0019288">
    <property type="term" value="P:isopentenyl diphosphate biosynthetic process, methylerythritol 4-phosphate pathway"/>
    <property type="evidence" value="ECO:0007669"/>
    <property type="project" value="UniProtKB-UniRule"/>
</dbReference>
<comment type="catalytic activity">
    <reaction evidence="3">
        <text>2-C-methyl-D-erythritol 4-phosphate + CTP + H(+) = 4-CDP-2-C-methyl-D-erythritol + diphosphate</text>
        <dbReference type="Rhea" id="RHEA:13429"/>
        <dbReference type="ChEBI" id="CHEBI:15378"/>
        <dbReference type="ChEBI" id="CHEBI:33019"/>
        <dbReference type="ChEBI" id="CHEBI:37563"/>
        <dbReference type="ChEBI" id="CHEBI:57823"/>
        <dbReference type="ChEBI" id="CHEBI:58262"/>
        <dbReference type="EC" id="2.7.7.60"/>
    </reaction>
</comment>
<dbReference type="Proteomes" id="UP000023772">
    <property type="component" value="Chromosome"/>
</dbReference>
<sequence>MLKKFALIVAGGSGNRMGTSVPKQFLEIEGKPVLLYTFEAFLRFDPDIEFVLVLPETQLEHWKKLCKKHAFNTPYKLAFGGENRFQSVKNGLAEINDDGIVFIHDGVRPLVTRKTIDHCFTTAKKWGNALPVVPPAESIRYADENGNKAVDRSKYFLVQTPQTFDVQTIKKAYQEAQHENFTDDASVLENTGHKIQLVSGNRENIKITWPQDLIIAKTFLFPQ</sequence>
<comment type="similarity">
    <text evidence="3">Belongs to the IspD/TarI cytidylyltransferase family. IspD subfamily.</text>
</comment>